<comment type="caution">
    <text evidence="2">The sequence shown here is derived from an EMBL/GenBank/DDBJ whole genome shotgun (WGS) entry which is preliminary data.</text>
</comment>
<evidence type="ECO:0000313" key="2">
    <source>
        <dbReference type="EMBL" id="MCF1714870.1"/>
    </source>
</evidence>
<dbReference type="Gene3D" id="3.60.15.10">
    <property type="entry name" value="Ribonuclease Z/Hydroxyacylglutathione hydrolase-like"/>
    <property type="match status" value="1"/>
</dbReference>
<dbReference type="InterPro" id="IPR050114">
    <property type="entry name" value="UPF0173_UPF0282_UlaG_hydrolase"/>
</dbReference>
<keyword evidence="3" id="KW-1185">Reference proteome</keyword>
<gene>
    <name evidence="2" type="ORF">L0U88_09550</name>
</gene>
<feature type="chain" id="PRO_5046427163" evidence="1">
    <location>
        <begin position="22"/>
        <end position="248"/>
    </location>
</feature>
<dbReference type="PANTHER" id="PTHR43546">
    <property type="entry name" value="UPF0173 METAL-DEPENDENT HYDROLASE MJ1163-RELATED"/>
    <property type="match status" value="1"/>
</dbReference>
<accession>A0ABS9BI05</accession>
<proteinExistence type="predicted"/>
<evidence type="ECO:0000256" key="1">
    <source>
        <dbReference type="SAM" id="SignalP"/>
    </source>
</evidence>
<dbReference type="RefSeq" id="WP_234865822.1">
    <property type="nucleotide sequence ID" value="NZ_JAKEVY010000002.1"/>
</dbReference>
<dbReference type="PANTHER" id="PTHR43546:SF3">
    <property type="entry name" value="UPF0173 METAL-DEPENDENT HYDROLASE MJ1163"/>
    <property type="match status" value="1"/>
</dbReference>
<keyword evidence="1" id="KW-0732">Signal</keyword>
<feature type="signal peptide" evidence="1">
    <location>
        <begin position="1"/>
        <end position="21"/>
    </location>
</feature>
<dbReference type="EMBL" id="JAKEVY010000002">
    <property type="protein sequence ID" value="MCF1714870.1"/>
    <property type="molecule type" value="Genomic_DNA"/>
</dbReference>
<reference evidence="2 3" key="1">
    <citation type="submission" date="2022-01" db="EMBL/GenBank/DDBJ databases">
        <title>Flavihumibacter sp. nov., isolated from sediment of a river.</title>
        <authorList>
            <person name="Liu H."/>
        </authorList>
    </citation>
    <scope>NUCLEOTIDE SEQUENCE [LARGE SCALE GENOMIC DNA]</scope>
    <source>
        <strain evidence="2 3">RY-1</strain>
    </source>
</reference>
<organism evidence="2 3">
    <name type="scientific">Flavihumibacter fluminis</name>
    <dbReference type="NCBI Taxonomy" id="2909236"/>
    <lineage>
        <taxon>Bacteria</taxon>
        <taxon>Pseudomonadati</taxon>
        <taxon>Bacteroidota</taxon>
        <taxon>Chitinophagia</taxon>
        <taxon>Chitinophagales</taxon>
        <taxon>Chitinophagaceae</taxon>
        <taxon>Flavihumibacter</taxon>
    </lineage>
</organism>
<name>A0ABS9BI05_9BACT</name>
<protein>
    <submittedName>
        <fullName evidence="2">MBL fold metallo-hydrolase</fullName>
    </submittedName>
</protein>
<sequence length="248" mass="27797">MKQVCLLLMLLILAISGRAQTDAITTSKGILEIHPVYHGSFWMNWNNVNIAVDPYGGAERYKEMGKANLVLITDIHGDHLDSSTLVKLDLVNTVLVAPKAVKERLIKFLPQDQKILELANGDSLEWNGIRVHAIPMYNLPDTAGSRHPKGRGNGYVLTMGGKRIYISGDTEDVPEMRNLKRIDIAFLCMNKPYTMDIQQAASAALAFQPAIVYPFHFRQPGGFSDVKEFARLVKESNTAIEVRLRSWY</sequence>
<evidence type="ECO:0000313" key="3">
    <source>
        <dbReference type="Proteomes" id="UP001200145"/>
    </source>
</evidence>
<dbReference type="Pfam" id="PF13483">
    <property type="entry name" value="Lactamase_B_3"/>
    <property type="match status" value="1"/>
</dbReference>
<dbReference type="SUPFAM" id="SSF56281">
    <property type="entry name" value="Metallo-hydrolase/oxidoreductase"/>
    <property type="match status" value="1"/>
</dbReference>
<dbReference type="InterPro" id="IPR036866">
    <property type="entry name" value="RibonucZ/Hydroxyglut_hydro"/>
</dbReference>
<dbReference type="Proteomes" id="UP001200145">
    <property type="component" value="Unassembled WGS sequence"/>
</dbReference>